<dbReference type="SMART" id="SM00852">
    <property type="entry name" value="MoCF_biosynth"/>
    <property type="match status" value="1"/>
</dbReference>
<dbReference type="SUPFAM" id="SSF53218">
    <property type="entry name" value="Molybdenum cofactor biosynthesis proteins"/>
    <property type="match status" value="1"/>
</dbReference>
<dbReference type="RefSeq" id="WP_045088266.1">
    <property type="nucleotide sequence ID" value="NZ_LN824141.1"/>
</dbReference>
<protein>
    <recommendedName>
        <fullName evidence="1">CinA-like protein</fullName>
    </recommendedName>
</protein>
<dbReference type="Gene3D" id="3.40.980.10">
    <property type="entry name" value="MoaB/Mog-like domain"/>
    <property type="match status" value="1"/>
</dbReference>
<dbReference type="HOGENOM" id="CLU_030805_9_3_0"/>
<dbReference type="STRING" id="1006576.DTL3_1615"/>
<dbReference type="InterPro" id="IPR036425">
    <property type="entry name" value="MoaB/Mog-like_dom_sf"/>
</dbReference>
<dbReference type="Pfam" id="PF02464">
    <property type="entry name" value="CinA"/>
    <property type="match status" value="1"/>
</dbReference>
<dbReference type="InterPro" id="IPR036653">
    <property type="entry name" value="CinA-like_C"/>
</dbReference>
<evidence type="ECO:0000313" key="3">
    <source>
        <dbReference type="EMBL" id="CEP78904.1"/>
    </source>
</evidence>
<gene>
    <name evidence="3" type="primary">cinA</name>
    <name evidence="3" type="ORF">DTL3_1615</name>
</gene>
<proteinExistence type="inferred from homology"/>
<dbReference type="KEGG" id="dtn:DTL3_1615"/>
<reference evidence="4" key="1">
    <citation type="submission" date="2014-11" db="EMBL/GenBank/DDBJ databases">
        <authorList>
            <person name="Wibberg D."/>
        </authorList>
    </citation>
    <scope>NUCLEOTIDE SEQUENCE [LARGE SCALE GENOMIC DNA]</scope>
    <source>
        <strain evidence="4">L3</strain>
    </source>
</reference>
<name>A0A0C7P506_DEFTU</name>
<feature type="domain" description="MoaB/Mog" evidence="2">
    <location>
        <begin position="6"/>
        <end position="173"/>
    </location>
</feature>
<dbReference type="AlphaFoldDB" id="A0A0C7P506"/>
<keyword evidence="4" id="KW-1185">Reference proteome</keyword>
<dbReference type="NCBIfam" id="TIGR00199">
    <property type="entry name" value="PncC_domain"/>
    <property type="match status" value="1"/>
</dbReference>
<dbReference type="InterPro" id="IPR008136">
    <property type="entry name" value="CinA_C"/>
</dbReference>
<dbReference type="PANTHER" id="PTHR13939">
    <property type="entry name" value="NICOTINAMIDE-NUCLEOTIDE AMIDOHYDROLASE PNCC"/>
    <property type="match status" value="1"/>
</dbReference>
<dbReference type="EMBL" id="LN824141">
    <property type="protein sequence ID" value="CEP78904.1"/>
    <property type="molecule type" value="Genomic_DNA"/>
</dbReference>
<dbReference type="Gene3D" id="3.90.950.20">
    <property type="entry name" value="CinA-like"/>
    <property type="match status" value="1"/>
</dbReference>
<dbReference type="Proteomes" id="UP000032809">
    <property type="component" value="Chromosome I"/>
</dbReference>
<dbReference type="Pfam" id="PF00994">
    <property type="entry name" value="MoCF_biosynth"/>
    <property type="match status" value="1"/>
</dbReference>
<evidence type="ECO:0000256" key="1">
    <source>
        <dbReference type="HAMAP-Rule" id="MF_00226"/>
    </source>
</evidence>
<sequence length="420" mass="47316">MYKKASIIATGSELTEGIIIDRNANYIVQKLKEVGIETLKIIEVKDDLELIKNSIDDSLNISDIIILTGGLGPTKDDLTVRAVAEVLNLDIIFDEAVYKYIEQYYNKKVSKSLDILKKQAYVIEGAKVIPNLRGSAPGQKIELDKKVIYLLPGPFREASYMFDHFILPELKDGSSIKKYEYTLYFYGLTEAEFMENISKYVNNIDYSTKIEEYIGPSIRLRFDNKEEFDNVYEAIVKEFPDNYIGLNSLEVTLFQELLKQNCKISFAESCTGGMISDIFVSVPGVSQVFLGSVVTYSNELKQKILKVKEHTLEKFGAVSTETVLEMAKGLYDLTGTDLCISVSGIAGPEGGTNEKPVGTVHFGMSFQGRLFSIKKVFDGNREDIRKRASYYALWSALKVVRNQADKSIKEWGNLSNYLSY</sequence>
<dbReference type="SUPFAM" id="SSF142433">
    <property type="entry name" value="CinA-like"/>
    <property type="match status" value="1"/>
</dbReference>
<dbReference type="PANTHER" id="PTHR13939:SF0">
    <property type="entry name" value="NMN AMIDOHYDROLASE-LIKE PROTEIN YFAY"/>
    <property type="match status" value="1"/>
</dbReference>
<accession>A0A0C7P506</accession>
<dbReference type="HAMAP" id="MF_00226_B">
    <property type="entry name" value="CinA_B"/>
    <property type="match status" value="1"/>
</dbReference>
<dbReference type="NCBIfam" id="TIGR00200">
    <property type="entry name" value="cinA_nterm"/>
    <property type="match status" value="1"/>
</dbReference>
<evidence type="ECO:0000259" key="2">
    <source>
        <dbReference type="SMART" id="SM00852"/>
    </source>
</evidence>
<dbReference type="PIRSF" id="PIRSF006728">
    <property type="entry name" value="CinA"/>
    <property type="match status" value="1"/>
</dbReference>
<dbReference type="CDD" id="cd00885">
    <property type="entry name" value="cinA"/>
    <property type="match status" value="1"/>
</dbReference>
<dbReference type="InterPro" id="IPR001453">
    <property type="entry name" value="MoaB/Mog_dom"/>
</dbReference>
<comment type="similarity">
    <text evidence="1">Belongs to the CinA family.</text>
</comment>
<evidence type="ECO:0000313" key="4">
    <source>
        <dbReference type="Proteomes" id="UP000032809"/>
    </source>
</evidence>
<organism evidence="3 4">
    <name type="scientific">Defluviitoga tunisiensis</name>
    <dbReference type="NCBI Taxonomy" id="1006576"/>
    <lineage>
        <taxon>Bacteria</taxon>
        <taxon>Thermotogati</taxon>
        <taxon>Thermotogota</taxon>
        <taxon>Thermotogae</taxon>
        <taxon>Petrotogales</taxon>
        <taxon>Petrotogaceae</taxon>
        <taxon>Defluviitoga</taxon>
    </lineage>
</organism>
<dbReference type="PATRIC" id="fig|1006576.9.peg.1611"/>
<dbReference type="InterPro" id="IPR008135">
    <property type="entry name" value="Competence-induced_CinA"/>
</dbReference>
<dbReference type="InterPro" id="IPR050101">
    <property type="entry name" value="CinA"/>
</dbReference>